<reference evidence="1 2" key="1">
    <citation type="journal article" date="2014" name="ISME J.">
        <title>Candidatus Competibacter-lineage genomes retrieved from metagenomes reveal functional metabolic diversity.</title>
        <authorList>
            <person name="McIlroy S.J."/>
            <person name="Albertsen M."/>
            <person name="Andresen E.K."/>
            <person name="Saunders A.M."/>
            <person name="Kristiansen R."/>
            <person name="Stokholm-Bjerregaard M."/>
            <person name="Nielsen K.L."/>
            <person name="Nielsen P.H."/>
        </authorList>
    </citation>
    <scope>NUCLEOTIDE SEQUENCE [LARGE SCALE GENOMIC DNA]</scope>
    <source>
        <strain evidence="1 2">Run_B_J11</strain>
    </source>
</reference>
<sequence>MLIYYHGKIYRRKKCLTALLKSHGFTVVEFIGVRDSSLQWEALILVARKTGLSEPVGNKS</sequence>
<gene>
    <name evidence="1" type="ORF">BN874_1510001</name>
</gene>
<protein>
    <submittedName>
        <fullName evidence="1">Uncharacterized protein</fullName>
    </submittedName>
</protein>
<organism evidence="1 2">
    <name type="scientific">Candidatus Contendobacter odensis Run_B_J11</name>
    <dbReference type="NCBI Taxonomy" id="1400861"/>
    <lineage>
        <taxon>Bacteria</taxon>
        <taxon>Pseudomonadati</taxon>
        <taxon>Pseudomonadota</taxon>
        <taxon>Gammaproteobacteria</taxon>
        <taxon>Candidatus Competibacteraceae</taxon>
        <taxon>Candidatus Contendibacter</taxon>
    </lineage>
</organism>
<dbReference type="Proteomes" id="UP000019184">
    <property type="component" value="Unassembled WGS sequence"/>
</dbReference>
<name>A0A7U7G9N4_9GAMM</name>
<dbReference type="EMBL" id="CBTK010000059">
    <property type="protein sequence ID" value="CDH44103.1"/>
    <property type="molecule type" value="Genomic_DNA"/>
</dbReference>
<proteinExistence type="predicted"/>
<evidence type="ECO:0000313" key="2">
    <source>
        <dbReference type="Proteomes" id="UP000019184"/>
    </source>
</evidence>
<dbReference type="AlphaFoldDB" id="A0A7U7G9N4"/>
<accession>A0A7U7G9N4</accession>
<evidence type="ECO:0000313" key="1">
    <source>
        <dbReference type="EMBL" id="CDH44103.1"/>
    </source>
</evidence>
<comment type="caution">
    <text evidence="1">The sequence shown here is derived from an EMBL/GenBank/DDBJ whole genome shotgun (WGS) entry which is preliminary data.</text>
</comment>
<keyword evidence="2" id="KW-1185">Reference proteome</keyword>